<feature type="domain" description="MARVEL" evidence="8">
    <location>
        <begin position="38"/>
        <end position="272"/>
    </location>
</feature>
<dbReference type="InterPro" id="IPR050578">
    <property type="entry name" value="MARVEL-CKLF_proteins"/>
</dbReference>
<evidence type="ECO:0000256" key="6">
    <source>
        <dbReference type="SAM" id="MobiDB-lite"/>
    </source>
</evidence>
<evidence type="ECO:0000256" key="7">
    <source>
        <dbReference type="SAM" id="Phobius"/>
    </source>
</evidence>
<dbReference type="Pfam" id="PF01284">
    <property type="entry name" value="MARVEL"/>
    <property type="match status" value="2"/>
</dbReference>
<gene>
    <name evidence="10" type="primary">LOC112051980</name>
</gene>
<evidence type="ECO:0000259" key="8">
    <source>
        <dbReference type="PROSITE" id="PS51225"/>
    </source>
</evidence>
<dbReference type="Proteomes" id="UP001652582">
    <property type="component" value="Chromosome 5"/>
</dbReference>
<evidence type="ECO:0000313" key="10">
    <source>
        <dbReference type="RefSeq" id="XP_052737426.1"/>
    </source>
</evidence>
<keyword evidence="9" id="KW-1185">Reference proteome</keyword>
<comment type="subcellular location">
    <subcellularLocation>
        <location evidence="1">Membrane</location>
        <topology evidence="1">Multi-pass membrane protein</topology>
    </subcellularLocation>
</comment>
<feature type="transmembrane region" description="Helical" evidence="7">
    <location>
        <begin position="211"/>
        <end position="230"/>
    </location>
</feature>
<keyword evidence="4 5" id="KW-0472">Membrane</keyword>
<feature type="transmembrane region" description="Helical" evidence="7">
    <location>
        <begin position="140"/>
        <end position="160"/>
    </location>
</feature>
<organism evidence="9 10">
    <name type="scientific">Bicyclus anynana</name>
    <name type="common">Squinting bush brown butterfly</name>
    <dbReference type="NCBI Taxonomy" id="110368"/>
    <lineage>
        <taxon>Eukaryota</taxon>
        <taxon>Metazoa</taxon>
        <taxon>Ecdysozoa</taxon>
        <taxon>Arthropoda</taxon>
        <taxon>Hexapoda</taxon>
        <taxon>Insecta</taxon>
        <taxon>Pterygota</taxon>
        <taxon>Neoptera</taxon>
        <taxon>Endopterygota</taxon>
        <taxon>Lepidoptera</taxon>
        <taxon>Glossata</taxon>
        <taxon>Ditrysia</taxon>
        <taxon>Papilionoidea</taxon>
        <taxon>Nymphalidae</taxon>
        <taxon>Satyrinae</taxon>
        <taxon>Satyrini</taxon>
        <taxon>Mycalesina</taxon>
        <taxon>Bicyclus</taxon>
    </lineage>
</organism>
<feature type="transmembrane region" description="Helical" evidence="7">
    <location>
        <begin position="175"/>
        <end position="199"/>
    </location>
</feature>
<evidence type="ECO:0000256" key="5">
    <source>
        <dbReference type="PROSITE-ProRule" id="PRU00581"/>
    </source>
</evidence>
<evidence type="ECO:0000256" key="2">
    <source>
        <dbReference type="ARBA" id="ARBA00022692"/>
    </source>
</evidence>
<evidence type="ECO:0000313" key="9">
    <source>
        <dbReference type="Proteomes" id="UP001652582"/>
    </source>
</evidence>
<dbReference type="GeneID" id="112051980"/>
<feature type="transmembrane region" description="Helical" evidence="7">
    <location>
        <begin position="68"/>
        <end position="89"/>
    </location>
</feature>
<keyword evidence="3 7" id="KW-1133">Transmembrane helix</keyword>
<keyword evidence="2 5" id="KW-0812">Transmembrane</keyword>
<evidence type="ECO:0000256" key="1">
    <source>
        <dbReference type="ARBA" id="ARBA00004141"/>
    </source>
</evidence>
<reference evidence="10" key="1">
    <citation type="submission" date="2025-08" db="UniProtKB">
        <authorList>
            <consortium name="RefSeq"/>
        </authorList>
    </citation>
    <scope>IDENTIFICATION</scope>
</reference>
<dbReference type="PROSITE" id="PS51225">
    <property type="entry name" value="MARVEL"/>
    <property type="match status" value="1"/>
</dbReference>
<dbReference type="RefSeq" id="XP_052737426.1">
    <property type="nucleotide sequence ID" value="XM_052881466.1"/>
</dbReference>
<dbReference type="InterPro" id="IPR008253">
    <property type="entry name" value="Marvel"/>
</dbReference>
<dbReference type="PANTHER" id="PTHR22776">
    <property type="entry name" value="MARVEL-CONTAINING POTENTIAL LIPID RAFT-ASSOCIATED PROTEIN"/>
    <property type="match status" value="1"/>
</dbReference>
<protein>
    <submittedName>
        <fullName evidence="10">Uncharacterized protein LOC112051980 isoform X1</fullName>
    </submittedName>
</protein>
<name>A0ABM3LEE1_BICAN</name>
<dbReference type="PANTHER" id="PTHR22776:SF92">
    <property type="entry name" value="LD04844P"/>
    <property type="match status" value="1"/>
</dbReference>
<evidence type="ECO:0000256" key="3">
    <source>
        <dbReference type="ARBA" id="ARBA00022989"/>
    </source>
</evidence>
<feature type="transmembrane region" description="Helical" evidence="7">
    <location>
        <begin position="44"/>
        <end position="62"/>
    </location>
</feature>
<evidence type="ECO:0000256" key="4">
    <source>
        <dbReference type="ARBA" id="ARBA00023136"/>
    </source>
</evidence>
<feature type="region of interest" description="Disordered" evidence="6">
    <location>
        <begin position="1"/>
        <end position="25"/>
    </location>
</feature>
<accession>A0ABM3LEE1</accession>
<proteinExistence type="predicted"/>
<feature type="transmembrane region" description="Helical" evidence="7">
    <location>
        <begin position="246"/>
        <end position="267"/>
    </location>
</feature>
<sequence>MMAPETVVTVDHNKPASPQAPPQQQNGALDWIKMNVEYFKTPPGILKIIQLVLGILCMALGTPWASTWFVFVAVTAFITTLLWSFVYFLSIREALKLPINWVLSLQSIMSHSVTITRTTTTTSGSALFVNTGYLGTLPGLLKLTQLLLGAACVGVVGYYLEPGYSRYNGQKPELFYLLTSVTFLIGTFCLLLSCLISFTTASMISKTIYEVVYHGIAFVMYLAAGLTLMIEVNHQKSSYRSDFEPYLAAAVMGLVMAVLYLLSTFLANRSYRGI</sequence>